<evidence type="ECO:0000313" key="2">
    <source>
        <dbReference type="EMBL" id="KAL3683637.1"/>
    </source>
</evidence>
<evidence type="ECO:0000256" key="1">
    <source>
        <dbReference type="SAM" id="Coils"/>
    </source>
</evidence>
<proteinExistence type="predicted"/>
<dbReference type="EMBL" id="JBJQOH010000006">
    <property type="protein sequence ID" value="KAL3683637.1"/>
    <property type="molecule type" value="Genomic_DNA"/>
</dbReference>
<keyword evidence="1" id="KW-0175">Coiled coil</keyword>
<evidence type="ECO:0000313" key="3">
    <source>
        <dbReference type="Proteomes" id="UP001633002"/>
    </source>
</evidence>
<protein>
    <submittedName>
        <fullName evidence="2">Uncharacterized protein</fullName>
    </submittedName>
</protein>
<sequence length="213" mass="24467">MSPIVEFPPEDTEELIDLTVSKIVETAEEGESSKHNSAAATTTTIEVYRPPGALQTLLMMPAGLSPWKSYRCWNVTRQWAEEARGFSYHGSMFTSGPGSVIEKHFLDQLGCECLKNSWEKSVRGYVVSSKRLSSVRRYFSKNDGRPKKKQCRPRCGQRERALRDKHEKLQREYSTWKEEWEARNQKLVEEVDTLHLDKQRISERAGRVSSIVG</sequence>
<dbReference type="AlphaFoldDB" id="A0ABD3GZ24"/>
<accession>A0ABD3GZ24</accession>
<keyword evidence="3" id="KW-1185">Reference proteome</keyword>
<feature type="coiled-coil region" evidence="1">
    <location>
        <begin position="159"/>
        <end position="197"/>
    </location>
</feature>
<gene>
    <name evidence="2" type="ORF">R1sor_001659</name>
</gene>
<comment type="caution">
    <text evidence="2">The sequence shown here is derived from an EMBL/GenBank/DDBJ whole genome shotgun (WGS) entry which is preliminary data.</text>
</comment>
<dbReference type="Proteomes" id="UP001633002">
    <property type="component" value="Unassembled WGS sequence"/>
</dbReference>
<name>A0ABD3GZ24_9MARC</name>
<organism evidence="2 3">
    <name type="scientific">Riccia sorocarpa</name>
    <dbReference type="NCBI Taxonomy" id="122646"/>
    <lineage>
        <taxon>Eukaryota</taxon>
        <taxon>Viridiplantae</taxon>
        <taxon>Streptophyta</taxon>
        <taxon>Embryophyta</taxon>
        <taxon>Marchantiophyta</taxon>
        <taxon>Marchantiopsida</taxon>
        <taxon>Marchantiidae</taxon>
        <taxon>Marchantiales</taxon>
        <taxon>Ricciaceae</taxon>
        <taxon>Riccia</taxon>
    </lineage>
</organism>
<reference evidence="2 3" key="1">
    <citation type="submission" date="2024-09" db="EMBL/GenBank/DDBJ databases">
        <title>Chromosome-scale assembly of Riccia sorocarpa.</title>
        <authorList>
            <person name="Paukszto L."/>
        </authorList>
    </citation>
    <scope>NUCLEOTIDE SEQUENCE [LARGE SCALE GENOMIC DNA]</scope>
    <source>
        <strain evidence="2">LP-2024</strain>
        <tissue evidence="2">Aerial parts of the thallus</tissue>
    </source>
</reference>